<feature type="transmembrane region" description="Helical" evidence="1">
    <location>
        <begin position="102"/>
        <end position="126"/>
    </location>
</feature>
<evidence type="ECO:0000313" key="2">
    <source>
        <dbReference type="EMBL" id="CDW71627.1"/>
    </source>
</evidence>
<dbReference type="EMBL" id="CCKQ01000546">
    <property type="protein sequence ID" value="CDW71627.1"/>
    <property type="molecule type" value="Genomic_DNA"/>
</dbReference>
<dbReference type="Proteomes" id="UP000039865">
    <property type="component" value="Unassembled WGS sequence"/>
</dbReference>
<organism evidence="2 3">
    <name type="scientific">Stylonychia lemnae</name>
    <name type="common">Ciliate</name>
    <dbReference type="NCBI Taxonomy" id="5949"/>
    <lineage>
        <taxon>Eukaryota</taxon>
        <taxon>Sar</taxon>
        <taxon>Alveolata</taxon>
        <taxon>Ciliophora</taxon>
        <taxon>Intramacronucleata</taxon>
        <taxon>Spirotrichea</taxon>
        <taxon>Stichotrichia</taxon>
        <taxon>Sporadotrichida</taxon>
        <taxon>Oxytrichidae</taxon>
        <taxon>Stylonychinae</taxon>
        <taxon>Stylonychia</taxon>
    </lineage>
</organism>
<reference evidence="2 3" key="1">
    <citation type="submission" date="2014-06" db="EMBL/GenBank/DDBJ databases">
        <authorList>
            <person name="Swart Estienne"/>
        </authorList>
    </citation>
    <scope>NUCLEOTIDE SEQUENCE [LARGE SCALE GENOMIC DNA]</scope>
    <source>
        <strain evidence="2 3">130c</strain>
    </source>
</reference>
<dbReference type="AlphaFoldDB" id="A0A077ZNT5"/>
<protein>
    <recommendedName>
        <fullName evidence="4">TLC domain-containing protein</fullName>
    </recommendedName>
</protein>
<feature type="transmembrane region" description="Helical" evidence="1">
    <location>
        <begin position="72"/>
        <end position="90"/>
    </location>
</feature>
<keyword evidence="1" id="KW-0812">Transmembrane</keyword>
<keyword evidence="1" id="KW-1133">Transmembrane helix</keyword>
<proteinExistence type="predicted"/>
<name>A0A077ZNT5_STYLE</name>
<evidence type="ECO:0000313" key="3">
    <source>
        <dbReference type="Proteomes" id="UP000039865"/>
    </source>
</evidence>
<dbReference type="InParanoid" id="A0A077ZNT5"/>
<keyword evidence="3" id="KW-1185">Reference proteome</keyword>
<gene>
    <name evidence="2" type="primary">Contig12563.g13406</name>
    <name evidence="2" type="ORF">STYLEM_574</name>
</gene>
<sequence length="209" mass="24997">MATLLPAMAFLIHKFIYRQDVNTYQIHEKYDTFLEALNLLDLYPYNQKKSTLVAKSEKSIKPFVKADRLDDVYRIYLGVAIFYYLSDVMVKMYEFEFPNDYLDLCQLAFFLHHIFTLLSFKSIFVIDHQPWFLVFPTAYHPMMVVFPKFKLNNPIYITSVVCWMYGLTRPAYWETRIGRSLFMISCFLMIPISMLWLGTCMSEFQYEMI</sequence>
<evidence type="ECO:0008006" key="4">
    <source>
        <dbReference type="Google" id="ProtNLM"/>
    </source>
</evidence>
<keyword evidence="1" id="KW-0472">Membrane</keyword>
<feature type="transmembrane region" description="Helical" evidence="1">
    <location>
        <begin position="180"/>
        <end position="199"/>
    </location>
</feature>
<evidence type="ECO:0000256" key="1">
    <source>
        <dbReference type="SAM" id="Phobius"/>
    </source>
</evidence>
<accession>A0A077ZNT5</accession>